<reference evidence="2" key="1">
    <citation type="submission" date="2022-11" db="UniProtKB">
        <authorList>
            <consortium name="WormBaseParasite"/>
        </authorList>
    </citation>
    <scope>IDENTIFICATION</scope>
</reference>
<sequence>WCCTHCSSIDNLIIEEGQVASWDGNSLISTLGDLGGCWVTSDHCVLQDGVVIWDEIPFQRVYTFGFENFYKIKLIDPRMIIDDLQVAFYIQNATSFSHKNCPGFDEHTFRTEQGIYRIQSRIS</sequence>
<dbReference type="AlphaFoldDB" id="A0A915IC61"/>
<keyword evidence="1" id="KW-1185">Reference proteome</keyword>
<accession>A0A915IC61</accession>
<protein>
    <submittedName>
        <fullName evidence="2">Uncharacterized protein</fullName>
    </submittedName>
</protein>
<organism evidence="1 2">
    <name type="scientific">Romanomermis culicivorax</name>
    <name type="common">Nematode worm</name>
    <dbReference type="NCBI Taxonomy" id="13658"/>
    <lineage>
        <taxon>Eukaryota</taxon>
        <taxon>Metazoa</taxon>
        <taxon>Ecdysozoa</taxon>
        <taxon>Nematoda</taxon>
        <taxon>Enoplea</taxon>
        <taxon>Dorylaimia</taxon>
        <taxon>Mermithida</taxon>
        <taxon>Mermithoidea</taxon>
        <taxon>Mermithidae</taxon>
        <taxon>Romanomermis</taxon>
    </lineage>
</organism>
<evidence type="ECO:0000313" key="1">
    <source>
        <dbReference type="Proteomes" id="UP000887565"/>
    </source>
</evidence>
<dbReference type="WBParaSite" id="nRc.2.0.1.t11765-RA">
    <property type="protein sequence ID" value="nRc.2.0.1.t11765-RA"/>
    <property type="gene ID" value="nRc.2.0.1.g11765"/>
</dbReference>
<evidence type="ECO:0000313" key="2">
    <source>
        <dbReference type="WBParaSite" id="nRc.2.0.1.t11765-RA"/>
    </source>
</evidence>
<name>A0A915IC61_ROMCU</name>
<dbReference type="Proteomes" id="UP000887565">
    <property type="component" value="Unplaced"/>
</dbReference>
<proteinExistence type="predicted"/>